<evidence type="ECO:0000256" key="14">
    <source>
        <dbReference type="RuleBase" id="RU000554"/>
    </source>
</evidence>
<reference evidence="19" key="1">
    <citation type="journal article" date="2006" name="PLoS Biol.">
        <title>Macronuclear genome sequence of the ciliate Tetrahymena thermophila, a model eukaryote.</title>
        <authorList>
            <person name="Eisen J.A."/>
            <person name="Coyne R.S."/>
            <person name="Wu M."/>
            <person name="Wu D."/>
            <person name="Thiagarajan M."/>
            <person name="Wortman J.R."/>
            <person name="Badger J.H."/>
            <person name="Ren Q."/>
            <person name="Amedeo P."/>
            <person name="Jones K.M."/>
            <person name="Tallon L.J."/>
            <person name="Delcher A.L."/>
            <person name="Salzberg S.L."/>
            <person name="Silva J.C."/>
            <person name="Haas B.J."/>
            <person name="Majoros W.H."/>
            <person name="Farzad M."/>
            <person name="Carlton J.M."/>
            <person name="Smith R.K. Jr."/>
            <person name="Garg J."/>
            <person name="Pearlman R.E."/>
            <person name="Karrer K.M."/>
            <person name="Sun L."/>
            <person name="Manning G."/>
            <person name="Elde N.C."/>
            <person name="Turkewitz A.P."/>
            <person name="Asai D.J."/>
            <person name="Wilkes D.E."/>
            <person name="Wang Y."/>
            <person name="Cai H."/>
            <person name="Collins K."/>
            <person name="Stewart B.A."/>
            <person name="Lee S.R."/>
            <person name="Wilamowska K."/>
            <person name="Weinberg Z."/>
            <person name="Ruzzo W.L."/>
            <person name="Wloga D."/>
            <person name="Gaertig J."/>
            <person name="Frankel J."/>
            <person name="Tsao C.-C."/>
            <person name="Gorovsky M.A."/>
            <person name="Keeling P.J."/>
            <person name="Waller R.F."/>
            <person name="Patron N.J."/>
            <person name="Cherry J.M."/>
            <person name="Stover N.A."/>
            <person name="Krieger C.J."/>
            <person name="del Toro C."/>
            <person name="Ryder H.F."/>
            <person name="Williamson S.C."/>
            <person name="Barbeau R.A."/>
            <person name="Hamilton E.P."/>
            <person name="Orias E."/>
        </authorList>
    </citation>
    <scope>NUCLEOTIDE SEQUENCE [LARGE SCALE GENOMIC DNA]</scope>
    <source>
        <strain evidence="19">SB210</strain>
    </source>
</reference>
<evidence type="ECO:0000256" key="5">
    <source>
        <dbReference type="ARBA" id="ARBA00012288"/>
    </source>
</evidence>
<dbReference type="OMA" id="LWLMRQA"/>
<dbReference type="Pfam" id="PF01208">
    <property type="entry name" value="URO-D"/>
    <property type="match status" value="1"/>
</dbReference>
<comment type="subcellular location">
    <subcellularLocation>
        <location evidence="1">Cytoplasm</location>
        <location evidence="1">Cytosol</location>
    </subcellularLocation>
</comment>
<evidence type="ECO:0000259" key="17">
    <source>
        <dbReference type="PROSITE" id="PS00907"/>
    </source>
</evidence>
<evidence type="ECO:0000256" key="6">
    <source>
        <dbReference type="ARBA" id="ARBA00014308"/>
    </source>
</evidence>
<dbReference type="NCBIfam" id="TIGR01464">
    <property type="entry name" value="hemE"/>
    <property type="match status" value="1"/>
</dbReference>
<dbReference type="GO" id="GO:0006782">
    <property type="term" value="P:protoporphyrinogen IX biosynthetic process"/>
    <property type="evidence" value="ECO:0007669"/>
    <property type="project" value="UniProtKB-UniPathway"/>
</dbReference>
<evidence type="ECO:0000256" key="8">
    <source>
        <dbReference type="ARBA" id="ARBA00022793"/>
    </source>
</evidence>
<evidence type="ECO:0000256" key="1">
    <source>
        <dbReference type="ARBA" id="ARBA00004514"/>
    </source>
</evidence>
<organism evidence="18 19">
    <name type="scientific">Tetrahymena thermophila (strain SB210)</name>
    <dbReference type="NCBI Taxonomy" id="312017"/>
    <lineage>
        <taxon>Eukaryota</taxon>
        <taxon>Sar</taxon>
        <taxon>Alveolata</taxon>
        <taxon>Ciliophora</taxon>
        <taxon>Intramacronucleata</taxon>
        <taxon>Oligohymenophorea</taxon>
        <taxon>Hymenostomatida</taxon>
        <taxon>Tetrahymenina</taxon>
        <taxon>Tetrahymenidae</taxon>
        <taxon>Tetrahymena</taxon>
    </lineage>
</organism>
<evidence type="ECO:0000256" key="3">
    <source>
        <dbReference type="ARBA" id="ARBA00009935"/>
    </source>
</evidence>
<comment type="pathway">
    <text evidence="2 14">Porphyrin-containing compound metabolism; protoporphyrin-IX biosynthesis; coproporphyrinogen-III from 5-aminolevulinate: step 4/4.</text>
</comment>
<dbReference type="InterPro" id="IPR006361">
    <property type="entry name" value="Uroporphyrinogen_deCO2ase_HemE"/>
</dbReference>
<dbReference type="RefSeq" id="XP_001014753.1">
    <property type="nucleotide sequence ID" value="XM_001014753.3"/>
</dbReference>
<dbReference type="Proteomes" id="UP000009168">
    <property type="component" value="Unassembled WGS sequence"/>
</dbReference>
<comment type="similarity">
    <text evidence="3 15">Belongs to the uroporphyrinogen decarboxylase family.</text>
</comment>
<dbReference type="OrthoDB" id="339900at2759"/>
<dbReference type="PROSITE" id="PS00907">
    <property type="entry name" value="UROD_2"/>
    <property type="match status" value="1"/>
</dbReference>
<dbReference type="InParanoid" id="Q23DD3"/>
<proteinExistence type="inferred from homology"/>
<keyword evidence="8 14" id="KW-0210">Decarboxylase</keyword>
<dbReference type="HAMAP" id="MF_00218">
    <property type="entry name" value="URO_D"/>
    <property type="match status" value="1"/>
</dbReference>
<gene>
    <name evidence="18" type="ORF">TTHERM_00047580</name>
</gene>
<accession>Q23DD3</accession>
<dbReference type="GeneID" id="7833435"/>
<evidence type="ECO:0000256" key="15">
    <source>
        <dbReference type="RuleBase" id="RU004169"/>
    </source>
</evidence>
<evidence type="ECO:0000313" key="18">
    <source>
        <dbReference type="EMBL" id="EAR94688.1"/>
    </source>
</evidence>
<keyword evidence="7" id="KW-0963">Cytoplasm</keyword>
<keyword evidence="9 14" id="KW-0456">Lyase</keyword>
<keyword evidence="10 14" id="KW-0627">Porphyrin biosynthesis</keyword>
<dbReference type="EMBL" id="GG662712">
    <property type="protein sequence ID" value="EAR94688.1"/>
    <property type="molecule type" value="Genomic_DNA"/>
</dbReference>
<dbReference type="InterPro" id="IPR038071">
    <property type="entry name" value="UROD/MetE-like_sf"/>
</dbReference>
<evidence type="ECO:0000256" key="4">
    <source>
        <dbReference type="ARBA" id="ARBA00011738"/>
    </source>
</evidence>
<evidence type="ECO:0000256" key="12">
    <source>
        <dbReference type="ARBA" id="ARBA00047341"/>
    </source>
</evidence>
<dbReference type="UniPathway" id="UPA00251">
    <property type="reaction ID" value="UER00321"/>
</dbReference>
<dbReference type="AlphaFoldDB" id="Q23DD3"/>
<dbReference type="InterPro" id="IPR000257">
    <property type="entry name" value="Uroporphyrinogen_deCOase"/>
</dbReference>
<feature type="domain" description="Uroporphyrinogen decarboxylase (URO-D)" evidence="17">
    <location>
        <begin position="189"/>
        <end position="205"/>
    </location>
</feature>
<evidence type="ECO:0000256" key="2">
    <source>
        <dbReference type="ARBA" id="ARBA00004804"/>
    </source>
</evidence>
<dbReference type="PANTHER" id="PTHR21091:SF169">
    <property type="entry name" value="UROPORPHYRINOGEN DECARBOXYLASE"/>
    <property type="match status" value="1"/>
</dbReference>
<feature type="domain" description="Uroporphyrinogen decarboxylase (URO-D)" evidence="16">
    <location>
        <begin position="71"/>
        <end position="80"/>
    </location>
</feature>
<evidence type="ECO:0000313" key="19">
    <source>
        <dbReference type="Proteomes" id="UP000009168"/>
    </source>
</evidence>
<evidence type="ECO:0000259" key="16">
    <source>
        <dbReference type="PROSITE" id="PS00906"/>
    </source>
</evidence>
<dbReference type="GO" id="GO:0004853">
    <property type="term" value="F:uroporphyrinogen decarboxylase activity"/>
    <property type="evidence" value="ECO:0007669"/>
    <property type="project" value="UniProtKB-EC"/>
</dbReference>
<comment type="catalytic activity">
    <reaction evidence="12">
        <text>uroporphyrinogen I + 4 H(+) = coproporphyrinogen I + 4 CO2</text>
        <dbReference type="Rhea" id="RHEA:31239"/>
        <dbReference type="ChEBI" id="CHEBI:15378"/>
        <dbReference type="ChEBI" id="CHEBI:16526"/>
        <dbReference type="ChEBI" id="CHEBI:62626"/>
        <dbReference type="ChEBI" id="CHEBI:62631"/>
    </reaction>
    <physiologicalReaction direction="left-to-right" evidence="12">
        <dbReference type="Rhea" id="RHEA:31240"/>
    </physiologicalReaction>
</comment>
<protein>
    <recommendedName>
        <fullName evidence="6 14">Uroporphyrinogen decarboxylase</fullName>
        <ecNumber evidence="5 14">4.1.1.37</ecNumber>
    </recommendedName>
</protein>
<dbReference type="Gene3D" id="3.20.20.210">
    <property type="match status" value="1"/>
</dbReference>
<sequence length="398" mass="45787">MSEADKQAEQPRTIEVPLLQSTLARLGIDKNSENWRQQVRALRQSKDQKFPVMKNDTLLRVIKREKIDHLPIWVMRQAGRYLPEFREVRKIWSFFELCDNPLLAAEVTLQPLERFPMDAGIIFSDILVVPKVMGMEVIMEEKRGPVFPQPLVEPSDLQKLSIPDPESLGDVYDALYLFRQAVEGKVTTIGFAGAPWTLMSYMIEGGGSKMFSKVKKWIFKWKEESKKLLSMISDVLIEYISKQIEGGAQIIQLFDSWAGELGHEDYWEFGLSYCVRVATEVKKRHPETPIIMFAKGNHSDMVFKHDCFDCVGIDYAWDLSLAAKYSQQYNKVIQGNLDPGVLLAEKDTIREKTRKMIDIVGVDRYIVNLGHGMWPEHDLEHLAVFVDETHKYSASKLK</sequence>
<dbReference type="HOGENOM" id="CLU_040933_0_0_1"/>
<comment type="catalytic activity">
    <reaction evidence="13">
        <text>uroporphyrinogen III + 4 H(+) = coproporphyrinogen III + 4 CO2</text>
        <dbReference type="Rhea" id="RHEA:19865"/>
        <dbReference type="ChEBI" id="CHEBI:15378"/>
        <dbReference type="ChEBI" id="CHEBI:16526"/>
        <dbReference type="ChEBI" id="CHEBI:57308"/>
        <dbReference type="ChEBI" id="CHEBI:57309"/>
        <dbReference type="EC" id="4.1.1.37"/>
    </reaction>
    <physiologicalReaction direction="left-to-right" evidence="13">
        <dbReference type="Rhea" id="RHEA:19866"/>
    </physiologicalReaction>
</comment>
<dbReference type="PROSITE" id="PS00906">
    <property type="entry name" value="UROD_1"/>
    <property type="match status" value="1"/>
</dbReference>
<comment type="function">
    <text evidence="11">Catalyzes the sequential decarboxylation of the four acetate side chains of uroporphyrinogen to form coproporphyrinogen and participates in the fifth step in the heme biosynthetic pathway. Isomer I or isomer III of uroporphyrinogen may serve as substrate, but only coproporphyrinogen III can ultimately be converted to heme. In vitro also decarboxylates pentacarboxylate porphyrinogen I.</text>
</comment>
<dbReference type="KEGG" id="tet:TTHERM_00047580"/>
<name>Q23DD3_TETTS</name>
<keyword evidence="19" id="KW-1185">Reference proteome</keyword>
<evidence type="ECO:0000256" key="9">
    <source>
        <dbReference type="ARBA" id="ARBA00023239"/>
    </source>
</evidence>
<evidence type="ECO:0000256" key="10">
    <source>
        <dbReference type="ARBA" id="ARBA00023244"/>
    </source>
</evidence>
<dbReference type="GO" id="GO:0005829">
    <property type="term" value="C:cytosol"/>
    <property type="evidence" value="ECO:0007669"/>
    <property type="project" value="UniProtKB-SubCell"/>
</dbReference>
<dbReference type="PANTHER" id="PTHR21091">
    <property type="entry name" value="METHYLTETRAHYDROFOLATE:HOMOCYSTEINE METHYLTRANSFERASE RELATED"/>
    <property type="match status" value="1"/>
</dbReference>
<evidence type="ECO:0000256" key="11">
    <source>
        <dbReference type="ARBA" id="ARBA00045708"/>
    </source>
</evidence>
<dbReference type="FunFam" id="3.20.20.210:FF:000008">
    <property type="entry name" value="Uroporphyrinogen decarboxylase"/>
    <property type="match status" value="1"/>
</dbReference>
<comment type="subunit">
    <text evidence="4">Homodimer.</text>
</comment>
<evidence type="ECO:0000256" key="7">
    <source>
        <dbReference type="ARBA" id="ARBA00022490"/>
    </source>
</evidence>
<dbReference type="FunCoup" id="Q23DD3">
    <property type="interactions" value="424"/>
</dbReference>
<dbReference type="eggNOG" id="KOG2872">
    <property type="taxonomic scope" value="Eukaryota"/>
</dbReference>
<dbReference type="EC" id="4.1.1.37" evidence="5 14"/>
<dbReference type="SUPFAM" id="SSF51726">
    <property type="entry name" value="UROD/MetE-like"/>
    <property type="match status" value="1"/>
</dbReference>
<dbReference type="STRING" id="312017.Q23DD3"/>
<evidence type="ECO:0000256" key="13">
    <source>
        <dbReference type="ARBA" id="ARBA00048411"/>
    </source>
</evidence>
<dbReference type="CDD" id="cd00717">
    <property type="entry name" value="URO-D"/>
    <property type="match status" value="1"/>
</dbReference>